<dbReference type="InterPro" id="IPR006626">
    <property type="entry name" value="PbH1"/>
</dbReference>
<dbReference type="InterPro" id="IPR011050">
    <property type="entry name" value="Pectin_lyase_fold/virulence"/>
</dbReference>
<evidence type="ECO:0000256" key="1">
    <source>
        <dbReference type="SAM" id="MobiDB-lite"/>
    </source>
</evidence>
<dbReference type="Pfam" id="PF07602">
    <property type="entry name" value="DUF1565"/>
    <property type="match status" value="1"/>
</dbReference>
<dbReference type="Proteomes" id="UP000198284">
    <property type="component" value="Unassembled WGS sequence"/>
</dbReference>
<dbReference type="SMART" id="SM00710">
    <property type="entry name" value="PbH1"/>
    <property type="match status" value="9"/>
</dbReference>
<name>A0A239GBY3_9BURK</name>
<feature type="domain" description="DUF1565" evidence="2">
    <location>
        <begin position="304"/>
        <end position="581"/>
    </location>
</feature>
<protein>
    <submittedName>
        <fullName evidence="3">Right handed beta helix region</fullName>
    </submittedName>
</protein>
<dbReference type="InterPro" id="IPR012334">
    <property type="entry name" value="Pectin_lyas_fold"/>
</dbReference>
<dbReference type="PANTHER" id="PTHR36453">
    <property type="entry name" value="SECRETED PROTEIN-RELATED"/>
    <property type="match status" value="1"/>
</dbReference>
<feature type="region of interest" description="Disordered" evidence="1">
    <location>
        <begin position="192"/>
        <end position="212"/>
    </location>
</feature>
<dbReference type="NCBIfam" id="NF041518">
    <property type="entry name" value="choice_anch_Q"/>
    <property type="match status" value="2"/>
</dbReference>
<dbReference type="InterPro" id="IPR011459">
    <property type="entry name" value="DUF1565"/>
</dbReference>
<dbReference type="EMBL" id="FZOT01000004">
    <property type="protein sequence ID" value="SNS65973.1"/>
    <property type="molecule type" value="Genomic_DNA"/>
</dbReference>
<dbReference type="InterPro" id="IPR059226">
    <property type="entry name" value="Choice_anch_Q_dom"/>
</dbReference>
<feature type="compositionally biased region" description="Polar residues" evidence="1">
    <location>
        <begin position="192"/>
        <end position="205"/>
    </location>
</feature>
<evidence type="ECO:0000313" key="3">
    <source>
        <dbReference type="EMBL" id="SNS65973.1"/>
    </source>
</evidence>
<keyword evidence="4" id="KW-1185">Reference proteome</keyword>
<feature type="region of interest" description="Disordered" evidence="1">
    <location>
        <begin position="230"/>
        <end position="292"/>
    </location>
</feature>
<dbReference type="SUPFAM" id="SSF51126">
    <property type="entry name" value="Pectin lyase-like"/>
    <property type="match status" value="2"/>
</dbReference>
<dbReference type="PANTHER" id="PTHR36453:SF1">
    <property type="entry name" value="RIGHT HANDED BETA HELIX DOMAIN-CONTAINING PROTEIN"/>
    <property type="match status" value="1"/>
</dbReference>
<accession>A0A239GBY3</accession>
<reference evidence="3 4" key="1">
    <citation type="submission" date="2017-06" db="EMBL/GenBank/DDBJ databases">
        <authorList>
            <person name="Kim H.J."/>
            <person name="Triplett B.A."/>
        </authorList>
    </citation>
    <scope>NUCLEOTIDE SEQUENCE [LARGE SCALE GENOMIC DNA]</scope>
    <source>
        <strain evidence="3 4">U15</strain>
    </source>
</reference>
<proteinExistence type="predicted"/>
<gene>
    <name evidence="3" type="ORF">SAMN06265795_104320</name>
</gene>
<sequence length="646" mass="66481">MHNVWSSSAQGCDSNGGGGIVSDGYSGQEDHRVLNNVVDHIGFSGCGTISGIYMQGAYTDVKNNLVYAIGSDGIVFYHDGTRANIGNNTVFNSNRGIILSAGGIYHLTTAPDYFNVFNNIVYDNASTGIGEGSGPLGIGQNNYYYNNLVFGNGTNMSLTTASQPHESGTVYAAPQFVNYVRTGGGDYRLNSTSPAIDKGSPTNAPTLDLNGIARPQGGAVDIGAYEWTTASTSTGTTPGTTTTTTSPTTGTNSGTSSGTTTTTTSPTTGTTSGTPSGTTTTTTSPTTSTTSGFTATNHLYVATTGSDSNPGTKAAPFKTIAKASSVAKPDTIVHVASGTYTGGLSTTASGTATGRIYYVSDVLWGAKLVPGSGSSVAWNDSGSYTTISGFDVDGQGGTAWRIGLRMAGSYSVLQNNHVHNIYTSGTCDSNGGAGIVTDGYYKQHDHAILNNTVDHVGFSGCGTISGIYGQSAYMKVKNNLVYAIGSDGIVFYHDATNVDVINNTVFNADRGIIMSANGFYNLITAPDYFNVHNNIVVNNRGTGIGEGAGPLGIGSNNTYRNNLVYGNGGSNLSLTSGSSTRTSGTVSADPQFMNYVSTGGGDYRLKSTSPAINKGATTYAPTTDINGVSRPQGGGIDIGAYEYIAQ</sequence>
<dbReference type="AlphaFoldDB" id="A0A239GBY3"/>
<dbReference type="Gene3D" id="2.160.20.10">
    <property type="entry name" value="Single-stranded right-handed beta-helix, Pectin lyase-like"/>
    <property type="match status" value="2"/>
</dbReference>
<organism evidence="3 4">
    <name type="scientific">Noviherbaspirillum humi</name>
    <dbReference type="NCBI Taxonomy" id="1688639"/>
    <lineage>
        <taxon>Bacteria</taxon>
        <taxon>Pseudomonadati</taxon>
        <taxon>Pseudomonadota</taxon>
        <taxon>Betaproteobacteria</taxon>
        <taxon>Burkholderiales</taxon>
        <taxon>Oxalobacteraceae</taxon>
        <taxon>Noviherbaspirillum</taxon>
    </lineage>
</organism>
<evidence type="ECO:0000313" key="4">
    <source>
        <dbReference type="Proteomes" id="UP000198284"/>
    </source>
</evidence>
<evidence type="ECO:0000259" key="2">
    <source>
        <dbReference type="Pfam" id="PF07602"/>
    </source>
</evidence>